<protein>
    <submittedName>
        <fullName evidence="2">Uroporphyrinogen decarboxylase (URO-D)</fullName>
    </submittedName>
</protein>
<evidence type="ECO:0000313" key="3">
    <source>
        <dbReference type="Proteomes" id="UP000184342"/>
    </source>
</evidence>
<dbReference type="GO" id="GO:0006779">
    <property type="term" value="P:porphyrin-containing compound biosynthetic process"/>
    <property type="evidence" value="ECO:0007669"/>
    <property type="project" value="InterPro"/>
</dbReference>
<dbReference type="InterPro" id="IPR000257">
    <property type="entry name" value="Uroporphyrinogen_deCOase"/>
</dbReference>
<dbReference type="PANTHER" id="PTHR47099">
    <property type="entry name" value="METHYLCOBAMIDE:COM METHYLTRANSFERASE MTBA"/>
    <property type="match status" value="1"/>
</dbReference>
<dbReference type="GO" id="GO:0004853">
    <property type="term" value="F:uroporphyrinogen decarboxylase activity"/>
    <property type="evidence" value="ECO:0007669"/>
    <property type="project" value="InterPro"/>
</dbReference>
<gene>
    <name evidence="2" type="ORF">SAMN02745691_01416</name>
</gene>
<dbReference type="AlphaFoldDB" id="A0A1M6GWX6"/>
<evidence type="ECO:0000259" key="1">
    <source>
        <dbReference type="Pfam" id="PF01208"/>
    </source>
</evidence>
<dbReference type="InterPro" id="IPR038071">
    <property type="entry name" value="UROD/MetE-like_sf"/>
</dbReference>
<keyword evidence="3" id="KW-1185">Reference proteome</keyword>
<dbReference type="SUPFAM" id="SSF51726">
    <property type="entry name" value="UROD/MetE-like"/>
    <property type="match status" value="1"/>
</dbReference>
<proteinExistence type="predicted"/>
<reference evidence="2 3" key="1">
    <citation type="submission" date="2016-11" db="EMBL/GenBank/DDBJ databases">
        <authorList>
            <person name="Jaros S."/>
            <person name="Januszkiewicz K."/>
            <person name="Wedrychowicz H."/>
        </authorList>
    </citation>
    <scope>NUCLEOTIDE SEQUENCE [LARGE SCALE GENOMIC DNA]</scope>
    <source>
        <strain evidence="2 3">DSM 15970</strain>
    </source>
</reference>
<sequence>MSCNPFNKEEELKDMGMYKDVPSPYGFPPVHARKFNTPITPKENFQLLMQNKKPCWMPVLPIDSNIVQPEVMPDAFARNHGGIDWFGIDWAFEPKSNAAMVRPNTRRLSDITEWEKELVWPDLNTIDWKKDYEENYKDAIDPDRFTTFMIVNGLFERTADLTSFGDTFCYLLEEQEALEAFYTKLTDFHIDLIKIAKEVYGADMITFHDDMGTQRSPFMSNETFREVMMPHYQRMNAAAHDMGLYVNYHCCGNVEPMIPLFIEAGFDLWEGQDNANNKLSIMENYGDKMAQVSIMVGDPALPDEDLRKLITDLVNTVGKTGRFIPYYIETNPDRSFDSYELFYVLSRELYSR</sequence>
<dbReference type="PANTHER" id="PTHR47099:SF1">
    <property type="entry name" value="METHYLCOBAMIDE:COM METHYLTRANSFERASE MTBA"/>
    <property type="match status" value="1"/>
</dbReference>
<accession>A0A1M6GWX6</accession>
<dbReference type="OrthoDB" id="9815759at2"/>
<evidence type="ECO:0000313" key="2">
    <source>
        <dbReference type="EMBL" id="SHJ14446.1"/>
    </source>
</evidence>
<dbReference type="Gene3D" id="3.20.20.210">
    <property type="match status" value="1"/>
</dbReference>
<dbReference type="Pfam" id="PF01208">
    <property type="entry name" value="URO-D"/>
    <property type="match status" value="1"/>
</dbReference>
<dbReference type="RefSeq" id="WP_073993658.1">
    <property type="nucleotide sequence ID" value="NZ_FQYT01000013.1"/>
</dbReference>
<feature type="domain" description="Uroporphyrinogen decarboxylase (URO-D)" evidence="1">
    <location>
        <begin position="162"/>
        <end position="270"/>
    </location>
</feature>
<dbReference type="InterPro" id="IPR052024">
    <property type="entry name" value="Methanogen_methyltrans"/>
</dbReference>
<organism evidence="2 3">
    <name type="scientific">Parasporobacterium paucivorans DSM 15970</name>
    <dbReference type="NCBI Taxonomy" id="1122934"/>
    <lineage>
        <taxon>Bacteria</taxon>
        <taxon>Bacillati</taxon>
        <taxon>Bacillota</taxon>
        <taxon>Clostridia</taxon>
        <taxon>Lachnospirales</taxon>
        <taxon>Lachnospiraceae</taxon>
        <taxon>Parasporobacterium</taxon>
    </lineage>
</organism>
<dbReference type="STRING" id="1122934.SAMN02745691_01416"/>
<dbReference type="Proteomes" id="UP000184342">
    <property type="component" value="Unassembled WGS sequence"/>
</dbReference>
<name>A0A1M6GWX6_9FIRM</name>
<dbReference type="EMBL" id="FQYT01000013">
    <property type="protein sequence ID" value="SHJ14446.1"/>
    <property type="molecule type" value="Genomic_DNA"/>
</dbReference>